<dbReference type="CDD" id="cd01647">
    <property type="entry name" value="RT_LTR"/>
    <property type="match status" value="1"/>
</dbReference>
<gene>
    <name evidence="2" type="primary">TY3B-I_1177</name>
    <name evidence="2" type="ORF">AVEN_191267_1</name>
</gene>
<dbReference type="InterPro" id="IPR021109">
    <property type="entry name" value="Peptidase_aspartic_dom_sf"/>
</dbReference>
<dbReference type="EMBL" id="BGPR01004677">
    <property type="protein sequence ID" value="GBN02115.1"/>
    <property type="molecule type" value="Genomic_DNA"/>
</dbReference>
<protein>
    <submittedName>
        <fullName evidence="2">Transposon Ty3-I Gag-Pol polyprotein</fullName>
    </submittedName>
</protein>
<dbReference type="SUPFAM" id="SSF50630">
    <property type="entry name" value="Acid proteases"/>
    <property type="match status" value="1"/>
</dbReference>
<evidence type="ECO:0000313" key="3">
    <source>
        <dbReference type="Proteomes" id="UP000499080"/>
    </source>
</evidence>
<dbReference type="Gene3D" id="2.40.70.10">
    <property type="entry name" value="Acid Proteases"/>
    <property type="match status" value="1"/>
</dbReference>
<dbReference type="InterPro" id="IPR053134">
    <property type="entry name" value="RNA-dir_DNA_polymerase"/>
</dbReference>
<dbReference type="PANTHER" id="PTHR24559">
    <property type="entry name" value="TRANSPOSON TY3-I GAG-POL POLYPROTEIN"/>
    <property type="match status" value="1"/>
</dbReference>
<dbReference type="InterPro" id="IPR000477">
    <property type="entry name" value="RT_dom"/>
</dbReference>
<dbReference type="InterPro" id="IPR043128">
    <property type="entry name" value="Rev_trsase/Diguanyl_cyclase"/>
</dbReference>
<feature type="domain" description="Reverse transcriptase" evidence="1">
    <location>
        <begin position="203"/>
        <end position="298"/>
    </location>
</feature>
<evidence type="ECO:0000313" key="2">
    <source>
        <dbReference type="EMBL" id="GBN02115.1"/>
    </source>
</evidence>
<dbReference type="InterPro" id="IPR043502">
    <property type="entry name" value="DNA/RNA_pol_sf"/>
</dbReference>
<dbReference type="PANTHER" id="PTHR24559:SF454">
    <property type="entry name" value="RIBONUCLEASE H"/>
    <property type="match status" value="1"/>
</dbReference>
<dbReference type="Gene3D" id="3.10.10.10">
    <property type="entry name" value="HIV Type 1 Reverse Transcriptase, subunit A, domain 1"/>
    <property type="match status" value="1"/>
</dbReference>
<evidence type="ECO:0000259" key="1">
    <source>
        <dbReference type="Pfam" id="PF00078"/>
    </source>
</evidence>
<sequence>MPGVTKLKCLICSPTKNQTEFSALSVFESSTLIVFLPIRINQVNGIGCPDSGATRSVSGEALYKILQEQSMKFIQESISMTFVDGHSSNAQVLTTQVNVQIKNRVVRTKFIILPDSKDNRTLLGLDFLQDAGVGIALKSLKWYFSDNPHKSFPFENDVHIPPIHHMEVSSARKDILKAVINRLLNEGIIEPWESPYASPVVLVPKPNGNFRLCVDYRKLISVTKTDAYPLPRIDDLLQTAKHIQYMSTIDLKAGKHQVNVAVADRDKKAFTCPFVTYRFIRMSFELKNAPATFQRLITSRMTSKM</sequence>
<keyword evidence="3" id="KW-1185">Reference proteome</keyword>
<comment type="caution">
    <text evidence="2">The sequence shown here is derived from an EMBL/GenBank/DDBJ whole genome shotgun (WGS) entry which is preliminary data.</text>
</comment>
<dbReference type="AlphaFoldDB" id="A0A4Y2KIG4"/>
<dbReference type="Gene3D" id="3.30.70.270">
    <property type="match status" value="1"/>
</dbReference>
<dbReference type="Pfam" id="PF00078">
    <property type="entry name" value="RVT_1"/>
    <property type="match status" value="1"/>
</dbReference>
<reference evidence="2 3" key="1">
    <citation type="journal article" date="2019" name="Sci. Rep.">
        <title>Orb-weaving spider Araneus ventricosus genome elucidates the spidroin gene catalogue.</title>
        <authorList>
            <person name="Kono N."/>
            <person name="Nakamura H."/>
            <person name="Ohtoshi R."/>
            <person name="Moran D.A.P."/>
            <person name="Shinohara A."/>
            <person name="Yoshida Y."/>
            <person name="Fujiwara M."/>
            <person name="Mori M."/>
            <person name="Tomita M."/>
            <person name="Arakawa K."/>
        </authorList>
    </citation>
    <scope>NUCLEOTIDE SEQUENCE [LARGE SCALE GENOMIC DNA]</scope>
</reference>
<organism evidence="2 3">
    <name type="scientific">Araneus ventricosus</name>
    <name type="common">Orbweaver spider</name>
    <name type="synonym">Epeira ventricosa</name>
    <dbReference type="NCBI Taxonomy" id="182803"/>
    <lineage>
        <taxon>Eukaryota</taxon>
        <taxon>Metazoa</taxon>
        <taxon>Ecdysozoa</taxon>
        <taxon>Arthropoda</taxon>
        <taxon>Chelicerata</taxon>
        <taxon>Arachnida</taxon>
        <taxon>Araneae</taxon>
        <taxon>Araneomorphae</taxon>
        <taxon>Entelegynae</taxon>
        <taxon>Araneoidea</taxon>
        <taxon>Araneidae</taxon>
        <taxon>Araneus</taxon>
    </lineage>
</organism>
<dbReference type="Proteomes" id="UP000499080">
    <property type="component" value="Unassembled WGS sequence"/>
</dbReference>
<proteinExistence type="predicted"/>
<dbReference type="SUPFAM" id="SSF56672">
    <property type="entry name" value="DNA/RNA polymerases"/>
    <property type="match status" value="1"/>
</dbReference>
<dbReference type="OrthoDB" id="8057069at2759"/>
<accession>A0A4Y2KIG4</accession>
<name>A0A4Y2KIG4_ARAVE</name>
<dbReference type="GO" id="GO:0071897">
    <property type="term" value="P:DNA biosynthetic process"/>
    <property type="evidence" value="ECO:0007669"/>
    <property type="project" value="UniProtKB-ARBA"/>
</dbReference>